<keyword evidence="2" id="KW-1185">Reference proteome</keyword>
<dbReference type="InterPro" id="IPR022477">
    <property type="entry name" value="Spore_YqfC"/>
</dbReference>
<evidence type="ECO:0000313" key="2">
    <source>
        <dbReference type="Proteomes" id="UP000269097"/>
    </source>
</evidence>
<proteinExistence type="predicted"/>
<dbReference type="RefSeq" id="WP_123039812.1">
    <property type="nucleotide sequence ID" value="NZ_CP033433.1"/>
</dbReference>
<dbReference type="InterPro" id="IPR022476">
    <property type="entry name" value="Spore_YabP/YqfC"/>
</dbReference>
<organism evidence="1 2">
    <name type="scientific">Cohnella candidum</name>
    <dbReference type="NCBI Taxonomy" id="2674991"/>
    <lineage>
        <taxon>Bacteria</taxon>
        <taxon>Bacillati</taxon>
        <taxon>Bacillota</taxon>
        <taxon>Bacilli</taxon>
        <taxon>Bacillales</taxon>
        <taxon>Paenibacillaceae</taxon>
        <taxon>Cohnella</taxon>
    </lineage>
</organism>
<dbReference type="Pfam" id="PF07873">
    <property type="entry name" value="YabP"/>
    <property type="match status" value="1"/>
</dbReference>
<dbReference type="KEGG" id="coh:EAV92_03680"/>
<reference evidence="1 2" key="1">
    <citation type="submission" date="2018-10" db="EMBL/GenBank/DDBJ databases">
        <title>Genome Sequence of Cohnella sp.</title>
        <authorList>
            <person name="Srinivasan S."/>
            <person name="Kim M.K."/>
        </authorList>
    </citation>
    <scope>NUCLEOTIDE SEQUENCE [LARGE SCALE GENOMIC DNA]</scope>
    <source>
        <strain evidence="1 2">18JY8-7</strain>
    </source>
</reference>
<sequence>MPRVSRKLRKWTAAILDLPQDVALDLPRVTMIGGIQLTVENHRGVLHFSPQSLRLAMERGEIEVSGEDLVIRNIGAEEVFVEGRILGVALHPKGKPSG</sequence>
<evidence type="ECO:0000313" key="1">
    <source>
        <dbReference type="EMBL" id="AYQ71750.1"/>
    </source>
</evidence>
<gene>
    <name evidence="1" type="primary">yqfC</name>
    <name evidence="1" type="ORF">EAV92_03680</name>
</gene>
<dbReference type="NCBIfam" id="TIGR02856">
    <property type="entry name" value="spore_yqfC"/>
    <property type="match status" value="1"/>
</dbReference>
<dbReference type="AlphaFoldDB" id="A0A3G3JU37"/>
<accession>A0A3G3JU37</accession>
<name>A0A3G3JU37_9BACL</name>
<dbReference type="Proteomes" id="UP000269097">
    <property type="component" value="Chromosome"/>
</dbReference>
<dbReference type="EMBL" id="CP033433">
    <property type="protein sequence ID" value="AYQ71750.1"/>
    <property type="molecule type" value="Genomic_DNA"/>
</dbReference>
<protein>
    <submittedName>
        <fullName evidence="1">Sporulation protein YqfC</fullName>
    </submittedName>
</protein>